<organism evidence="1 2">
    <name type="scientific">Lupinus luteus</name>
    <name type="common">European yellow lupine</name>
    <dbReference type="NCBI Taxonomy" id="3873"/>
    <lineage>
        <taxon>Eukaryota</taxon>
        <taxon>Viridiplantae</taxon>
        <taxon>Streptophyta</taxon>
        <taxon>Embryophyta</taxon>
        <taxon>Tracheophyta</taxon>
        <taxon>Spermatophyta</taxon>
        <taxon>Magnoliopsida</taxon>
        <taxon>eudicotyledons</taxon>
        <taxon>Gunneridae</taxon>
        <taxon>Pentapetalae</taxon>
        <taxon>rosids</taxon>
        <taxon>fabids</taxon>
        <taxon>Fabales</taxon>
        <taxon>Fabaceae</taxon>
        <taxon>Papilionoideae</taxon>
        <taxon>50 kb inversion clade</taxon>
        <taxon>genistoids sensu lato</taxon>
        <taxon>core genistoids</taxon>
        <taxon>Genisteae</taxon>
        <taxon>Lupinus</taxon>
    </lineage>
</organism>
<dbReference type="AlphaFoldDB" id="A0AAV1XS39"/>
<comment type="caution">
    <text evidence="1">The sequence shown here is derived from an EMBL/GenBank/DDBJ whole genome shotgun (WGS) entry which is preliminary data.</text>
</comment>
<dbReference type="GO" id="GO:0005506">
    <property type="term" value="F:iron ion binding"/>
    <property type="evidence" value="ECO:0007669"/>
    <property type="project" value="InterPro"/>
</dbReference>
<dbReference type="GO" id="GO:0020037">
    <property type="term" value="F:heme binding"/>
    <property type="evidence" value="ECO:0007669"/>
    <property type="project" value="InterPro"/>
</dbReference>
<evidence type="ECO:0000313" key="1">
    <source>
        <dbReference type="EMBL" id="CAL0324661.1"/>
    </source>
</evidence>
<gene>
    <name evidence="1" type="ORF">LLUT_LOCUS25721</name>
</gene>
<dbReference type="GO" id="GO:0004497">
    <property type="term" value="F:monooxygenase activity"/>
    <property type="evidence" value="ECO:0007669"/>
    <property type="project" value="InterPro"/>
</dbReference>
<dbReference type="GO" id="GO:0016705">
    <property type="term" value="F:oxidoreductase activity, acting on paired donors, with incorporation or reduction of molecular oxygen"/>
    <property type="evidence" value="ECO:0007669"/>
    <property type="project" value="InterPro"/>
</dbReference>
<dbReference type="InterPro" id="IPR001128">
    <property type="entry name" value="Cyt_P450"/>
</dbReference>
<dbReference type="EMBL" id="CAXHTB010000018">
    <property type="protein sequence ID" value="CAL0324661.1"/>
    <property type="molecule type" value="Genomic_DNA"/>
</dbReference>
<proteinExistence type="predicted"/>
<dbReference type="SUPFAM" id="SSF48264">
    <property type="entry name" value="Cytochrome P450"/>
    <property type="match status" value="1"/>
</dbReference>
<dbReference type="Gene3D" id="1.10.630.10">
    <property type="entry name" value="Cytochrome P450"/>
    <property type="match status" value="1"/>
</dbReference>
<dbReference type="Pfam" id="PF00067">
    <property type="entry name" value="p450"/>
    <property type="match status" value="1"/>
</dbReference>
<dbReference type="Proteomes" id="UP001497480">
    <property type="component" value="Unassembled WGS sequence"/>
</dbReference>
<dbReference type="InterPro" id="IPR036396">
    <property type="entry name" value="Cyt_P450_sf"/>
</dbReference>
<keyword evidence="2" id="KW-1185">Reference proteome</keyword>
<reference evidence="1 2" key="1">
    <citation type="submission" date="2024-03" db="EMBL/GenBank/DDBJ databases">
        <authorList>
            <person name="Martinez-Hernandez J."/>
        </authorList>
    </citation>
    <scope>NUCLEOTIDE SEQUENCE [LARGE SCALE GENOMIC DNA]</scope>
</reference>
<sequence>MVFIINLVTGPKPKLIKRDLDAFPWSHDDGNHTIDNDDEDPGSARKKVMDILEKEINERRSGIGTRRVDFLQRLLENDNKLKEDEVPKLTDGEIKDNNLTMMIAGQ</sequence>
<evidence type="ECO:0000313" key="2">
    <source>
        <dbReference type="Proteomes" id="UP001497480"/>
    </source>
</evidence>
<accession>A0AAV1XS39</accession>
<protein>
    <submittedName>
        <fullName evidence="1">Uncharacterized protein</fullName>
    </submittedName>
</protein>
<name>A0AAV1XS39_LUPLU</name>